<gene>
    <name evidence="2" type="ORF">BN980_GECA07s03629g</name>
</gene>
<keyword evidence="3" id="KW-1185">Reference proteome</keyword>
<feature type="region of interest" description="Disordered" evidence="1">
    <location>
        <begin position="74"/>
        <end position="93"/>
    </location>
</feature>
<feature type="region of interest" description="Disordered" evidence="1">
    <location>
        <begin position="1"/>
        <end position="41"/>
    </location>
</feature>
<dbReference type="InterPro" id="IPR019034">
    <property type="entry name" value="UPF0390"/>
</dbReference>
<feature type="compositionally biased region" description="Basic residues" evidence="1">
    <location>
        <begin position="17"/>
        <end position="37"/>
    </location>
</feature>
<evidence type="ECO:0000313" key="2">
    <source>
        <dbReference type="EMBL" id="CDO54370.1"/>
    </source>
</evidence>
<dbReference type="STRING" id="1173061.A0A0J9XB05"/>
<accession>A0A0J9XB05</accession>
<name>A0A0J9XB05_GEOCN</name>
<dbReference type="EMBL" id="CCBN010000007">
    <property type="protein sequence ID" value="CDO54370.1"/>
    <property type="molecule type" value="Genomic_DNA"/>
</dbReference>
<comment type="caution">
    <text evidence="2">The sequence shown here is derived from an EMBL/GenBank/DDBJ whole genome shotgun (WGS) entry which is preliminary data.</text>
</comment>
<proteinExistence type="predicted"/>
<evidence type="ECO:0000256" key="1">
    <source>
        <dbReference type="SAM" id="MobiDB-lite"/>
    </source>
</evidence>
<evidence type="ECO:0000313" key="3">
    <source>
        <dbReference type="Proteomes" id="UP000242525"/>
    </source>
</evidence>
<protein>
    <submittedName>
        <fullName evidence="2">Uncharacterized protein</fullName>
    </submittedName>
</protein>
<dbReference type="Pfam" id="PF09495">
    <property type="entry name" value="DUF2462"/>
    <property type="match status" value="1"/>
</dbReference>
<organism evidence="2 3">
    <name type="scientific">Geotrichum candidum</name>
    <name type="common">Oospora lactis</name>
    <name type="synonym">Dipodascus geotrichum</name>
    <dbReference type="NCBI Taxonomy" id="1173061"/>
    <lineage>
        <taxon>Eukaryota</taxon>
        <taxon>Fungi</taxon>
        <taxon>Dikarya</taxon>
        <taxon>Ascomycota</taxon>
        <taxon>Saccharomycotina</taxon>
        <taxon>Dipodascomycetes</taxon>
        <taxon>Dipodascales</taxon>
        <taxon>Dipodascaceae</taxon>
        <taxon>Geotrichum</taxon>
    </lineage>
</organism>
<dbReference type="OrthoDB" id="5239630at2759"/>
<dbReference type="Proteomes" id="UP000242525">
    <property type="component" value="Unassembled WGS sequence"/>
</dbReference>
<dbReference type="AlphaFoldDB" id="A0A0J9XB05"/>
<sequence length="93" mass="10394">MVQKALKKKDTASKVTKGNRKAPKKAAPKKLAPRRKGAVTDAKILKRHSAALTSATEKLIASRVGHLELLKGNRREIEKAEREKKEKESKKKK</sequence>
<reference evidence="2" key="1">
    <citation type="submission" date="2014-03" db="EMBL/GenBank/DDBJ databases">
        <authorList>
            <person name="Casaregola S."/>
        </authorList>
    </citation>
    <scope>NUCLEOTIDE SEQUENCE [LARGE SCALE GENOMIC DNA]</scope>
    <source>
        <strain evidence="2">CLIB 918</strain>
    </source>
</reference>